<evidence type="ECO:0000313" key="2">
    <source>
        <dbReference type="Proteomes" id="UP000250321"/>
    </source>
</evidence>
<name>A0A314UN70_PRUYE</name>
<dbReference type="PANTHER" id="PTHR32387:SF11">
    <property type="entry name" value="PROTEIN NO VEIN C-TERMINAL DOMAIN-CONTAINING PROTEIN"/>
    <property type="match status" value="1"/>
</dbReference>
<dbReference type="Proteomes" id="UP000250321">
    <property type="component" value="Unassembled WGS sequence"/>
</dbReference>
<gene>
    <name evidence="1" type="ORF">Pyn_20298</name>
</gene>
<proteinExistence type="predicted"/>
<dbReference type="OrthoDB" id="1262810at2759"/>
<reference evidence="1 2" key="1">
    <citation type="submission" date="2018-02" db="EMBL/GenBank/DDBJ databases">
        <title>Draft genome of wild Prunus yedoensis var. nudiflora.</title>
        <authorList>
            <person name="Baek S."/>
            <person name="Kim J.-H."/>
            <person name="Choi K."/>
            <person name="Kim G.-B."/>
            <person name="Cho A."/>
            <person name="Jang H."/>
            <person name="Shin C.-H."/>
            <person name="Yu H.-J."/>
            <person name="Mun J.-H."/>
        </authorList>
    </citation>
    <scope>NUCLEOTIDE SEQUENCE [LARGE SCALE GENOMIC DNA]</scope>
    <source>
        <strain evidence="2">cv. Jeju island</strain>
        <tissue evidence="1">Leaf</tissue>
    </source>
</reference>
<keyword evidence="2" id="KW-1185">Reference proteome</keyword>
<organism evidence="1 2">
    <name type="scientific">Prunus yedoensis var. nudiflora</name>
    <dbReference type="NCBI Taxonomy" id="2094558"/>
    <lineage>
        <taxon>Eukaryota</taxon>
        <taxon>Viridiplantae</taxon>
        <taxon>Streptophyta</taxon>
        <taxon>Embryophyta</taxon>
        <taxon>Tracheophyta</taxon>
        <taxon>Spermatophyta</taxon>
        <taxon>Magnoliopsida</taxon>
        <taxon>eudicotyledons</taxon>
        <taxon>Gunneridae</taxon>
        <taxon>Pentapetalae</taxon>
        <taxon>rosids</taxon>
        <taxon>fabids</taxon>
        <taxon>Rosales</taxon>
        <taxon>Rosaceae</taxon>
        <taxon>Amygdaloideae</taxon>
        <taxon>Amygdaleae</taxon>
        <taxon>Prunus</taxon>
    </lineage>
</organism>
<dbReference type="STRING" id="2094558.A0A314UN70"/>
<dbReference type="InterPro" id="IPR052957">
    <property type="entry name" value="Auxin_embryo_med"/>
</dbReference>
<sequence length="683" mass="77310">MRSPVYLRNCTRKTSISLWSSYRKNIDSICSIGRSTKKGKEQQGFIGEKGIGFKSVFLVSSQPHIFSNGYRVRFMEEPNQDCGIGYVVPEWVSGKPYLSSICDVYGVNEILPTTTFILPLKPDKVEAVRAQLSELHPEILLFLSKVKRLYVRGCDPEEADDISTISIFSETEHMDLSDERANSRVVQLSVKEKKCDTELCKYYLWREAFPVKPGNQVSIRMDVEKWVITLAFPFGERLKRGTSSVGIFAFLPTAMVTNFPFVIQADFILASSRESILLDNVWNLGILDCVPSAFVNAFQSCVRELQLFPSVDQTFQFLPAQDSAIPVFNNLRESIKTSLRCLQIVPSEMFSGKSCLFLTPKQAVRVLPKFRDLVLQMEREGAISSNLSSLKKVLHSSLDLEKYSAVLDFLDVAAASGHWYTKCIKSCNIVLLSDEVYVELLGFIVDNEKRFAKGIKTIPLIKYINSEGNLELCTIAETTTGIPRTLKVRYAMELELHTWLSKCNMEFGCPGVYFIPNSTQKALLKNQRICRRNWPVRNWLSQARVSSCSAHDYASLLQNHVSGYVYSKSSLFLGESTPEKELLHFISKHSKAVDLPELCPPDVVLQIASHELSNEQAFLLLDWIRLLQNKGSPLPLIFIESIRDGKWMKTYSGYVSPRKAILPDETGKAIIHMMKDVLKDVPF</sequence>
<dbReference type="AlphaFoldDB" id="A0A314UN70"/>
<dbReference type="InterPro" id="IPR036890">
    <property type="entry name" value="HATPase_C_sf"/>
</dbReference>
<evidence type="ECO:0008006" key="3">
    <source>
        <dbReference type="Google" id="ProtNLM"/>
    </source>
</evidence>
<dbReference type="SUPFAM" id="SSF55874">
    <property type="entry name" value="ATPase domain of HSP90 chaperone/DNA topoisomerase II/histidine kinase"/>
    <property type="match status" value="1"/>
</dbReference>
<dbReference type="EMBL" id="PJQY01003318">
    <property type="protein sequence ID" value="PQM38368.1"/>
    <property type="molecule type" value="Genomic_DNA"/>
</dbReference>
<comment type="caution">
    <text evidence="1">The sequence shown here is derived from an EMBL/GenBank/DDBJ whole genome shotgun (WGS) entry which is preliminary data.</text>
</comment>
<evidence type="ECO:0000313" key="1">
    <source>
        <dbReference type="EMBL" id="PQM38368.1"/>
    </source>
</evidence>
<dbReference type="PANTHER" id="PTHR32387">
    <property type="entry name" value="WU:FJ29H11"/>
    <property type="match status" value="1"/>
</dbReference>
<dbReference type="Gene3D" id="3.30.565.10">
    <property type="entry name" value="Histidine kinase-like ATPase, C-terminal domain"/>
    <property type="match status" value="1"/>
</dbReference>
<protein>
    <recommendedName>
        <fullName evidence="3">Sacsin</fullName>
    </recommendedName>
</protein>
<accession>A0A314UN70</accession>